<dbReference type="AlphaFoldDB" id="A0A5E4NAX2"/>
<evidence type="ECO:0000256" key="1">
    <source>
        <dbReference type="SAM" id="SignalP"/>
    </source>
</evidence>
<protein>
    <submittedName>
        <fullName evidence="2">Uncharacterized protein</fullName>
    </submittedName>
</protein>
<dbReference type="EMBL" id="CABPRJ010001896">
    <property type="protein sequence ID" value="VVC39603.1"/>
    <property type="molecule type" value="Genomic_DNA"/>
</dbReference>
<gene>
    <name evidence="2" type="ORF">CINCED_3A012370</name>
</gene>
<feature type="chain" id="PRO_5022870447" evidence="1">
    <location>
        <begin position="21"/>
        <end position="210"/>
    </location>
</feature>
<proteinExistence type="predicted"/>
<dbReference type="Proteomes" id="UP000325440">
    <property type="component" value="Unassembled WGS sequence"/>
</dbReference>
<evidence type="ECO:0000313" key="3">
    <source>
        <dbReference type="Proteomes" id="UP000325440"/>
    </source>
</evidence>
<keyword evidence="3" id="KW-1185">Reference proteome</keyword>
<name>A0A5E4NAX2_9HEMI</name>
<dbReference type="OrthoDB" id="6630896at2759"/>
<sequence length="210" mass="22465">MKCYAAAMILCAIWVTLVAGVEDKTGVEDKAGGSGSKQKRGLWGLGYGGGGAGGLYDEGPSYGTLGGYGLGSSIGTGFGGGHHHHNDGHYPTHIHTATTITKSVPVLHPYPVTVEKHVPYPVAAPYPVEVPKPYPVAVPKPYPVAVAKPFAVHVDRPYPVPVPQPYPVPVVKHFGIPVHHAYPLNDFHRPYPALSALPFHKPLYSDRDLW</sequence>
<evidence type="ECO:0000313" key="2">
    <source>
        <dbReference type="EMBL" id="VVC39603.1"/>
    </source>
</evidence>
<organism evidence="2 3">
    <name type="scientific">Cinara cedri</name>
    <dbReference type="NCBI Taxonomy" id="506608"/>
    <lineage>
        <taxon>Eukaryota</taxon>
        <taxon>Metazoa</taxon>
        <taxon>Ecdysozoa</taxon>
        <taxon>Arthropoda</taxon>
        <taxon>Hexapoda</taxon>
        <taxon>Insecta</taxon>
        <taxon>Pterygota</taxon>
        <taxon>Neoptera</taxon>
        <taxon>Paraneoptera</taxon>
        <taxon>Hemiptera</taxon>
        <taxon>Sternorrhyncha</taxon>
        <taxon>Aphidomorpha</taxon>
        <taxon>Aphidoidea</taxon>
        <taxon>Aphididae</taxon>
        <taxon>Lachninae</taxon>
        <taxon>Cinara</taxon>
    </lineage>
</organism>
<keyword evidence="1" id="KW-0732">Signal</keyword>
<accession>A0A5E4NAX2</accession>
<dbReference type="PANTHER" id="PTHR47771:SF12">
    <property type="entry name" value="HL02234P-RELATED"/>
    <property type="match status" value="1"/>
</dbReference>
<feature type="signal peptide" evidence="1">
    <location>
        <begin position="1"/>
        <end position="20"/>
    </location>
</feature>
<reference evidence="2 3" key="1">
    <citation type="submission" date="2019-08" db="EMBL/GenBank/DDBJ databases">
        <authorList>
            <person name="Alioto T."/>
            <person name="Alioto T."/>
            <person name="Gomez Garrido J."/>
        </authorList>
    </citation>
    <scope>NUCLEOTIDE SEQUENCE [LARGE SCALE GENOMIC DNA]</scope>
</reference>
<dbReference type="PANTHER" id="PTHR47771">
    <property type="entry name" value="LD27203P-RELATED"/>
    <property type="match status" value="1"/>
</dbReference>